<feature type="chain" id="PRO_5022076479" evidence="1">
    <location>
        <begin position="22"/>
        <end position="736"/>
    </location>
</feature>
<dbReference type="Proteomes" id="UP000317178">
    <property type="component" value="Chromosome"/>
</dbReference>
<dbReference type="InterPro" id="IPR050261">
    <property type="entry name" value="FrsA_esterase"/>
</dbReference>
<proteinExistence type="predicted"/>
<keyword evidence="1" id="KW-0732">Signal</keyword>
<dbReference type="InterPro" id="IPR029058">
    <property type="entry name" value="AB_hydrolase_fold"/>
</dbReference>
<feature type="signal peptide" evidence="1">
    <location>
        <begin position="1"/>
        <end position="21"/>
    </location>
</feature>
<dbReference type="PANTHER" id="PTHR22946">
    <property type="entry name" value="DIENELACTONE HYDROLASE DOMAIN-CONTAINING PROTEIN-RELATED"/>
    <property type="match status" value="1"/>
</dbReference>
<dbReference type="KEGG" id="plon:Pla110_31660"/>
<name>A0A518CQC7_9PLAN</name>
<dbReference type="AlphaFoldDB" id="A0A518CQC7"/>
<evidence type="ECO:0000313" key="3">
    <source>
        <dbReference type="Proteomes" id="UP000317178"/>
    </source>
</evidence>
<reference evidence="2 3" key="1">
    <citation type="submission" date="2019-02" db="EMBL/GenBank/DDBJ databases">
        <title>Deep-cultivation of Planctomycetes and their phenomic and genomic characterization uncovers novel biology.</title>
        <authorList>
            <person name="Wiegand S."/>
            <person name="Jogler M."/>
            <person name="Boedeker C."/>
            <person name="Pinto D."/>
            <person name="Vollmers J."/>
            <person name="Rivas-Marin E."/>
            <person name="Kohn T."/>
            <person name="Peeters S.H."/>
            <person name="Heuer A."/>
            <person name="Rast P."/>
            <person name="Oberbeckmann S."/>
            <person name="Bunk B."/>
            <person name="Jeske O."/>
            <person name="Meyerdierks A."/>
            <person name="Storesund J.E."/>
            <person name="Kallscheuer N."/>
            <person name="Luecker S."/>
            <person name="Lage O.M."/>
            <person name="Pohl T."/>
            <person name="Merkel B.J."/>
            <person name="Hornburger P."/>
            <person name="Mueller R.-W."/>
            <person name="Bruemmer F."/>
            <person name="Labrenz M."/>
            <person name="Spormann A.M."/>
            <person name="Op den Camp H."/>
            <person name="Overmann J."/>
            <person name="Amann R."/>
            <person name="Jetten M.S.M."/>
            <person name="Mascher T."/>
            <person name="Medema M.H."/>
            <person name="Devos D.P."/>
            <person name="Kaster A.-K."/>
            <person name="Ovreas L."/>
            <person name="Rohde M."/>
            <person name="Galperin M.Y."/>
            <person name="Jogler C."/>
        </authorList>
    </citation>
    <scope>NUCLEOTIDE SEQUENCE [LARGE SCALE GENOMIC DNA]</scope>
    <source>
        <strain evidence="2 3">Pla110</strain>
    </source>
</reference>
<evidence type="ECO:0000256" key="1">
    <source>
        <dbReference type="SAM" id="SignalP"/>
    </source>
</evidence>
<gene>
    <name evidence="2" type="ORF">Pla110_31660</name>
</gene>
<keyword evidence="3" id="KW-1185">Reference proteome</keyword>
<evidence type="ECO:0000313" key="2">
    <source>
        <dbReference type="EMBL" id="QDU81425.1"/>
    </source>
</evidence>
<dbReference type="EMBL" id="CP036281">
    <property type="protein sequence ID" value="QDU81425.1"/>
    <property type="molecule type" value="Genomic_DNA"/>
</dbReference>
<sequence length="736" mass="81724" precursor="true">MSSSPLSRICIALLFLSTSIATLPADKPANTEPVIEPARTAVHQVLKPDESLPDARIKQPRHTRDKFHPWTPPTDLESWLAERQKLKTQVAVSNGLWPMPPQEPLNPTIHGKINRGDYTIEKVYFESHPGHYVSGNLYRPVHYSGRIPGILCPHGHWQDGRFYKAPEEKAMGQLANGAEKHLSGAYYPVQARMAQLARLGCVVFHYDMVGYADSQQVGHGGWFQNVDAELRLQNGMGLQTFNSIRSLDFLLSLPEVDPDRIGVTGSSGGGTQTFMLCALDERPDVAFPAVMVSTGMQGGCVCENASYLRQDINNVAIAALFAPKPLAMSGANDWTIEIETKGLPELKTIYSLYGKEQWVAAQAWPEFQHNYNSVAREAMYSWMIEYLDLDADIPLIEEDFWPVPPEELSVFDDDHPLPANAKTGAELAAYMTEYSQTQWDAMVNHPGQIYAEYQRVMEGAVPVLLGESLSAINTVEADLKATTLNDSQIGELQLKKGLLKREANGAAIPYIYLQGENFNGEVVLWMADACKQHLFTEQGDLREPVRQTLKNGYAIAACDLFLSAESLQGKSFAEQWQVDESFPGYTFCFNKPLLTHRVQDILTTIRFLQQSDAVKKIHLKADGNAAVASLLANGRMNITDKLGQLKLDLGQFDFSKVTSSLDPAFLPGALKYGGLFHLGLMQAPFESITLYGVGFGGESYSEFSPKYTSWLRSPVTRRATINMNTDSSNLAEQIWE</sequence>
<organism evidence="2 3">
    <name type="scientific">Polystyrenella longa</name>
    <dbReference type="NCBI Taxonomy" id="2528007"/>
    <lineage>
        <taxon>Bacteria</taxon>
        <taxon>Pseudomonadati</taxon>
        <taxon>Planctomycetota</taxon>
        <taxon>Planctomycetia</taxon>
        <taxon>Planctomycetales</taxon>
        <taxon>Planctomycetaceae</taxon>
        <taxon>Polystyrenella</taxon>
    </lineage>
</organism>
<dbReference type="RefSeq" id="WP_144996756.1">
    <property type="nucleotide sequence ID" value="NZ_CP036281.1"/>
</dbReference>
<accession>A0A518CQC7</accession>
<dbReference type="SUPFAM" id="SSF53474">
    <property type="entry name" value="alpha/beta-Hydrolases"/>
    <property type="match status" value="2"/>
</dbReference>
<protein>
    <submittedName>
        <fullName evidence="2">Acetyl xylan esterase (AXE1)</fullName>
    </submittedName>
</protein>
<dbReference type="OrthoDB" id="244125at2"/>
<dbReference type="PANTHER" id="PTHR22946:SF8">
    <property type="entry name" value="ACETYL XYLAN ESTERASE DOMAIN-CONTAINING PROTEIN"/>
    <property type="match status" value="1"/>
</dbReference>
<dbReference type="Gene3D" id="3.40.50.1820">
    <property type="entry name" value="alpha/beta hydrolase"/>
    <property type="match status" value="1"/>
</dbReference>